<gene>
    <name evidence="1" type="ORF">KA717_31530</name>
</gene>
<dbReference type="Proteomes" id="UP001065613">
    <property type="component" value="Chromosome"/>
</dbReference>
<sequence length="74" mass="7633">MELLTLLAMGATIILTGALTRVGELSLDGAIAELKNLIAAKSPDALKRLQGADQNAAVSSETIEIIVTLIGCNL</sequence>
<proteinExistence type="predicted"/>
<organism evidence="1">
    <name type="scientific">Woronichinia naegeliana WA131</name>
    <dbReference type="NCBI Taxonomy" id="2824559"/>
    <lineage>
        <taxon>Bacteria</taxon>
        <taxon>Bacillati</taxon>
        <taxon>Cyanobacteriota</taxon>
        <taxon>Cyanophyceae</taxon>
        <taxon>Synechococcales</taxon>
        <taxon>Coelosphaeriaceae</taxon>
        <taxon>Woronichinia</taxon>
    </lineage>
</organism>
<protein>
    <submittedName>
        <fullName evidence="1">Uncharacterized protein</fullName>
    </submittedName>
</protein>
<accession>A0A977KWC2</accession>
<dbReference type="AlphaFoldDB" id="A0A977KWC2"/>
<dbReference type="EMBL" id="CP073041">
    <property type="protein sequence ID" value="UXE60141.1"/>
    <property type="molecule type" value="Genomic_DNA"/>
</dbReference>
<evidence type="ECO:0000313" key="1">
    <source>
        <dbReference type="EMBL" id="UXE60141.1"/>
    </source>
</evidence>
<name>A0A977KWC2_9CYAN</name>
<reference evidence="1" key="1">
    <citation type="submission" date="2021-04" db="EMBL/GenBank/DDBJ databases">
        <title>Genome sequence of Woronichinia naegeliana from Washington state freshwater lake bloom.</title>
        <authorList>
            <person name="Dreher T.W."/>
        </authorList>
    </citation>
    <scope>NUCLEOTIDE SEQUENCE</scope>
    <source>
        <strain evidence="1">WA131</strain>
    </source>
</reference>
<dbReference type="KEGG" id="wna:KA717_31530"/>